<evidence type="ECO:0000256" key="3">
    <source>
        <dbReference type="ARBA" id="ARBA00022679"/>
    </source>
</evidence>
<dbReference type="InterPro" id="IPR006467">
    <property type="entry name" value="MiaB-like_bact"/>
</dbReference>
<dbReference type="InterPro" id="IPR023404">
    <property type="entry name" value="rSAM_horseshoe"/>
</dbReference>
<evidence type="ECO:0000256" key="6">
    <source>
        <dbReference type="ARBA" id="ARBA00023004"/>
    </source>
</evidence>
<dbReference type="InterPro" id="IPR006638">
    <property type="entry name" value="Elp3/MiaA/NifB-like_rSAM"/>
</dbReference>
<organism evidence="10 11">
    <name type="scientific">Breznakiella homolactica</name>
    <dbReference type="NCBI Taxonomy" id="2798577"/>
    <lineage>
        <taxon>Bacteria</taxon>
        <taxon>Pseudomonadati</taxon>
        <taxon>Spirochaetota</taxon>
        <taxon>Spirochaetia</taxon>
        <taxon>Spirochaetales</taxon>
        <taxon>Breznakiellaceae</taxon>
        <taxon>Breznakiella</taxon>
    </lineage>
</organism>
<accession>A0A7T7XJV1</accession>
<dbReference type="SFLD" id="SFLDS00029">
    <property type="entry name" value="Radical_SAM"/>
    <property type="match status" value="1"/>
</dbReference>
<evidence type="ECO:0000256" key="5">
    <source>
        <dbReference type="ARBA" id="ARBA00022723"/>
    </source>
</evidence>
<keyword evidence="4" id="KW-0949">S-adenosyl-L-methionine</keyword>
<dbReference type="PROSITE" id="PS51918">
    <property type="entry name" value="RADICAL_SAM"/>
    <property type="match status" value="1"/>
</dbReference>
<dbReference type="InterPro" id="IPR013848">
    <property type="entry name" value="Methylthiotransferase_N"/>
</dbReference>
<evidence type="ECO:0000256" key="4">
    <source>
        <dbReference type="ARBA" id="ARBA00022691"/>
    </source>
</evidence>
<comment type="cofactor">
    <cofactor evidence="1">
        <name>[4Fe-4S] cluster</name>
        <dbReference type="ChEBI" id="CHEBI:49883"/>
    </cofactor>
</comment>
<dbReference type="PANTHER" id="PTHR11918">
    <property type="entry name" value="RADICAL SAM PROTEINS"/>
    <property type="match status" value="1"/>
</dbReference>
<gene>
    <name evidence="10" type="primary">mtaB</name>
    <name evidence="10" type="ORF">JFL75_11415</name>
</gene>
<dbReference type="InterPro" id="IPR005839">
    <property type="entry name" value="Methylthiotransferase"/>
</dbReference>
<dbReference type="Gene3D" id="3.40.50.12160">
    <property type="entry name" value="Methylthiotransferase, N-terminal domain"/>
    <property type="match status" value="1"/>
</dbReference>
<dbReference type="InterPro" id="IPR007197">
    <property type="entry name" value="rSAM"/>
</dbReference>
<dbReference type="InterPro" id="IPR038135">
    <property type="entry name" value="Methylthiotransferase_N_sf"/>
</dbReference>
<dbReference type="InterPro" id="IPR020612">
    <property type="entry name" value="Methylthiotransferase_CS"/>
</dbReference>
<keyword evidence="7" id="KW-0411">Iron-sulfur</keyword>
<evidence type="ECO:0000313" key="11">
    <source>
        <dbReference type="Proteomes" id="UP000595917"/>
    </source>
</evidence>
<feature type="domain" description="Radical SAM core" evidence="9">
    <location>
        <begin position="150"/>
        <end position="376"/>
    </location>
</feature>
<dbReference type="NCBIfam" id="TIGR00089">
    <property type="entry name" value="MiaB/RimO family radical SAM methylthiotransferase"/>
    <property type="match status" value="1"/>
</dbReference>
<protein>
    <submittedName>
        <fullName evidence="10">tRNA (N(6)-L-threonylcarbamoyladenosine(37)-C(2))-methylthiotransferase MtaB</fullName>
    </submittedName>
</protein>
<dbReference type="SUPFAM" id="SSF102114">
    <property type="entry name" value="Radical SAM enzymes"/>
    <property type="match status" value="1"/>
</dbReference>
<keyword evidence="5" id="KW-0479">Metal-binding</keyword>
<evidence type="ECO:0000259" key="9">
    <source>
        <dbReference type="PROSITE" id="PS51918"/>
    </source>
</evidence>
<dbReference type="PROSITE" id="PS51449">
    <property type="entry name" value="MTTASE_N"/>
    <property type="match status" value="1"/>
</dbReference>
<proteinExistence type="predicted"/>
<keyword evidence="11" id="KW-1185">Reference proteome</keyword>
<dbReference type="EMBL" id="CP067089">
    <property type="protein sequence ID" value="QQO07557.1"/>
    <property type="molecule type" value="Genomic_DNA"/>
</dbReference>
<evidence type="ECO:0000313" key="10">
    <source>
        <dbReference type="EMBL" id="QQO07557.1"/>
    </source>
</evidence>
<dbReference type="AlphaFoldDB" id="A0A7T7XJV1"/>
<dbReference type="SFLD" id="SFLDG01082">
    <property type="entry name" value="B12-binding_domain_containing"/>
    <property type="match status" value="1"/>
</dbReference>
<dbReference type="GO" id="GO:0046872">
    <property type="term" value="F:metal ion binding"/>
    <property type="evidence" value="ECO:0007669"/>
    <property type="project" value="UniProtKB-KW"/>
</dbReference>
<evidence type="ECO:0000259" key="8">
    <source>
        <dbReference type="PROSITE" id="PS51449"/>
    </source>
</evidence>
<dbReference type="SMART" id="SM00729">
    <property type="entry name" value="Elp3"/>
    <property type="match status" value="1"/>
</dbReference>
<feature type="domain" description="MTTase N-terminal" evidence="8">
    <location>
        <begin position="2"/>
        <end position="115"/>
    </location>
</feature>
<dbReference type="Pfam" id="PF04055">
    <property type="entry name" value="Radical_SAM"/>
    <property type="match status" value="1"/>
</dbReference>
<dbReference type="CDD" id="cd01335">
    <property type="entry name" value="Radical_SAM"/>
    <property type="match status" value="1"/>
</dbReference>
<keyword evidence="3" id="KW-0808">Transferase</keyword>
<dbReference type="RefSeq" id="WP_215624863.1">
    <property type="nucleotide sequence ID" value="NZ_CP067089.2"/>
</dbReference>
<dbReference type="GO" id="GO:0035598">
    <property type="term" value="F:tRNA (N(6)-L-threonylcarbamoyladenosine(37)-C(2))-methylthiotransferase activity"/>
    <property type="evidence" value="ECO:0007669"/>
    <property type="project" value="TreeGrafter"/>
</dbReference>
<reference evidence="10" key="1">
    <citation type="submission" date="2021-01" db="EMBL/GenBank/DDBJ databases">
        <title>Description of Breznakiella homolactica.</title>
        <authorList>
            <person name="Song Y."/>
            <person name="Brune A."/>
        </authorList>
    </citation>
    <scope>NUCLEOTIDE SEQUENCE</scope>
    <source>
        <strain evidence="10">RmG30</strain>
    </source>
</reference>
<dbReference type="NCBIfam" id="TIGR01579">
    <property type="entry name" value="MiaB-like-C"/>
    <property type="match status" value="1"/>
</dbReference>
<dbReference type="Gene3D" id="3.80.30.20">
    <property type="entry name" value="tm_1862 like domain"/>
    <property type="match status" value="1"/>
</dbReference>
<keyword evidence="2" id="KW-0004">4Fe-4S</keyword>
<name>A0A7T7XJV1_9SPIR</name>
<dbReference type="PROSITE" id="PS01278">
    <property type="entry name" value="MTTASE_RADICAL"/>
    <property type="match status" value="1"/>
</dbReference>
<dbReference type="KEGG" id="bhc:JFL75_11415"/>
<evidence type="ECO:0000256" key="2">
    <source>
        <dbReference type="ARBA" id="ARBA00022485"/>
    </source>
</evidence>
<evidence type="ECO:0000256" key="1">
    <source>
        <dbReference type="ARBA" id="ARBA00001966"/>
    </source>
</evidence>
<dbReference type="Proteomes" id="UP000595917">
    <property type="component" value="Chromosome"/>
</dbReference>
<keyword evidence="6" id="KW-0408">Iron</keyword>
<sequence>MISVSFFTLGCKLNQLESESIAAACTEAGCTLLPWGSGAHINIINTCTVTSKAEQKARRVIRKILKENPASRVIVTGCYAQLDGASIRSLADERLLVIPGGRKSILLDLPAYIRDWGNSPDKLSLILNDWLASSLEPPREDAFRFNAEDFSFHSRASLKIQDGCSNACAYCRVRLARGGSISLDAGEALRRLRILEERGYAEAVLTGININQYRSGGLLLPGLIEYLIGNTERIALRISSTEINGVTPDFIRAIAHPRVQPHFHLSVQSGNGDVLRRMRRSYGPEDIRRTAEQIRAVKDDPFIACDIICGFPGEGEAEFRDTYELCEELDFSWIHAFPYSPRPGTEAYEFTDSVPEKTASERVSRLIALGSKGRKDYIRRSAGRVTGAIIEKGASPGPNQCSGITDNYLRVLLATDESPPPGGTRVLCRIAGPWKGAAGGAGDRIDARAVLLP</sequence>
<dbReference type="GO" id="GO:0051539">
    <property type="term" value="F:4 iron, 4 sulfur cluster binding"/>
    <property type="evidence" value="ECO:0007669"/>
    <property type="project" value="UniProtKB-KW"/>
</dbReference>
<dbReference type="InterPro" id="IPR058240">
    <property type="entry name" value="rSAM_sf"/>
</dbReference>
<evidence type="ECO:0000256" key="7">
    <source>
        <dbReference type="ARBA" id="ARBA00023014"/>
    </source>
</evidence>
<dbReference type="Pfam" id="PF00919">
    <property type="entry name" value="UPF0004"/>
    <property type="match status" value="1"/>
</dbReference>
<dbReference type="PANTHER" id="PTHR11918:SF45">
    <property type="entry name" value="THREONYLCARBAMOYLADENOSINE TRNA METHYLTHIOTRANSFERASE"/>
    <property type="match status" value="1"/>
</dbReference>